<protein>
    <submittedName>
        <fullName evidence="2">Uncharacterized protein</fullName>
    </submittedName>
</protein>
<evidence type="ECO:0000313" key="2">
    <source>
        <dbReference type="EMBL" id="PVD26693.1"/>
    </source>
</evidence>
<organism evidence="2 3">
    <name type="scientific">Pomacea canaliculata</name>
    <name type="common">Golden apple snail</name>
    <dbReference type="NCBI Taxonomy" id="400727"/>
    <lineage>
        <taxon>Eukaryota</taxon>
        <taxon>Metazoa</taxon>
        <taxon>Spiralia</taxon>
        <taxon>Lophotrochozoa</taxon>
        <taxon>Mollusca</taxon>
        <taxon>Gastropoda</taxon>
        <taxon>Caenogastropoda</taxon>
        <taxon>Architaenioglossa</taxon>
        <taxon>Ampullarioidea</taxon>
        <taxon>Ampullariidae</taxon>
        <taxon>Pomacea</taxon>
    </lineage>
</organism>
<sequence length="147" mass="15923">MCPGCTQVQVQSQVRAASGADEPWLLAGQVAVKVWRVGAGVPWVGKSQGPRDDKTHNGVGLENTRRNNVRKLEGLQQTGVSSLGYSEGEVWVTVVKLHNQNHNNLRQSAEETLSPQRQDNGTGWQVIQGLNTRTQNKNVGSDNIGVG</sequence>
<evidence type="ECO:0000313" key="3">
    <source>
        <dbReference type="Proteomes" id="UP000245119"/>
    </source>
</evidence>
<accession>A0A2T7NZW9</accession>
<evidence type="ECO:0000256" key="1">
    <source>
        <dbReference type="SAM" id="MobiDB-lite"/>
    </source>
</evidence>
<dbReference type="EMBL" id="PZQS01000008">
    <property type="protein sequence ID" value="PVD26693.1"/>
    <property type="molecule type" value="Genomic_DNA"/>
</dbReference>
<gene>
    <name evidence="2" type="ORF">C0Q70_14371</name>
</gene>
<proteinExistence type="predicted"/>
<keyword evidence="3" id="KW-1185">Reference proteome</keyword>
<comment type="caution">
    <text evidence="2">The sequence shown here is derived from an EMBL/GenBank/DDBJ whole genome shotgun (WGS) entry which is preliminary data.</text>
</comment>
<name>A0A2T7NZW9_POMCA</name>
<feature type="region of interest" description="Disordered" evidence="1">
    <location>
        <begin position="44"/>
        <end position="67"/>
    </location>
</feature>
<dbReference type="Proteomes" id="UP000245119">
    <property type="component" value="Linkage Group LG8"/>
</dbReference>
<dbReference type="AlphaFoldDB" id="A0A2T7NZW9"/>
<reference evidence="2 3" key="1">
    <citation type="submission" date="2018-04" db="EMBL/GenBank/DDBJ databases">
        <title>The genome of golden apple snail Pomacea canaliculata provides insight into stress tolerance and invasive adaptation.</title>
        <authorList>
            <person name="Liu C."/>
            <person name="Liu B."/>
            <person name="Ren Y."/>
            <person name="Zhang Y."/>
            <person name="Wang H."/>
            <person name="Li S."/>
            <person name="Jiang F."/>
            <person name="Yin L."/>
            <person name="Zhang G."/>
            <person name="Qian W."/>
            <person name="Fan W."/>
        </authorList>
    </citation>
    <scope>NUCLEOTIDE SEQUENCE [LARGE SCALE GENOMIC DNA]</scope>
    <source>
        <strain evidence="2">SZHN2017</strain>
        <tissue evidence="2">Muscle</tissue>
    </source>
</reference>